<dbReference type="PANTHER" id="PTHR25462">
    <property type="entry name" value="BONUS, ISOFORM C-RELATED"/>
    <property type="match status" value="1"/>
</dbReference>
<keyword evidence="1" id="KW-0862">Zinc</keyword>
<dbReference type="CDD" id="cd19757">
    <property type="entry name" value="Bbox1"/>
    <property type="match status" value="1"/>
</dbReference>
<feature type="coiled-coil region" evidence="2">
    <location>
        <begin position="132"/>
        <end position="188"/>
    </location>
</feature>
<evidence type="ECO:0000256" key="1">
    <source>
        <dbReference type="PROSITE-ProRule" id="PRU00024"/>
    </source>
</evidence>
<keyword evidence="5" id="KW-1185">Reference proteome</keyword>
<evidence type="ECO:0000256" key="2">
    <source>
        <dbReference type="SAM" id="Coils"/>
    </source>
</evidence>
<evidence type="ECO:0000313" key="5">
    <source>
        <dbReference type="Proteomes" id="UP001164746"/>
    </source>
</evidence>
<feature type="domain" description="B box-type" evidence="3">
    <location>
        <begin position="73"/>
        <end position="112"/>
    </location>
</feature>
<dbReference type="PROSITE" id="PS50119">
    <property type="entry name" value="ZF_BBOX"/>
    <property type="match status" value="2"/>
</dbReference>
<organism evidence="4 5">
    <name type="scientific">Mya arenaria</name>
    <name type="common">Soft-shell clam</name>
    <dbReference type="NCBI Taxonomy" id="6604"/>
    <lineage>
        <taxon>Eukaryota</taxon>
        <taxon>Metazoa</taxon>
        <taxon>Spiralia</taxon>
        <taxon>Lophotrochozoa</taxon>
        <taxon>Mollusca</taxon>
        <taxon>Bivalvia</taxon>
        <taxon>Autobranchia</taxon>
        <taxon>Heteroconchia</taxon>
        <taxon>Euheterodonta</taxon>
        <taxon>Imparidentia</taxon>
        <taxon>Neoheterodontei</taxon>
        <taxon>Myida</taxon>
        <taxon>Myoidea</taxon>
        <taxon>Myidae</taxon>
        <taxon>Mya</taxon>
    </lineage>
</organism>
<evidence type="ECO:0000259" key="3">
    <source>
        <dbReference type="PROSITE" id="PS50119"/>
    </source>
</evidence>
<dbReference type="InterPro" id="IPR047153">
    <property type="entry name" value="TRIM45/56/19-like"/>
</dbReference>
<keyword evidence="2" id="KW-0175">Coiled coil</keyword>
<sequence length="347" mass="39373">MASKEDDSGCDICLESNVTAYCEDCNGYLCNSCFEKHALSRLFRGHSAKIVSEESAKDRNIQSLDKGNEMKGDDPGKCGKHVTENEVFYCDKHDKVICGRCVHADHRLCDGHIADLIEQSSNVDAGQTLSMLKELQENVNSKAIKNDENERNNRETTENCLEDVEKFRQQINARIDFLQCQIEEKAKNKSNANKVLIIDKSSVFEDTRQWLISKNEEIQNLSAKKQSLALCVALKRIEREMPEIRRKVEVADNRDTAMVFAFKGNVKLLTFLNETINDFGEIIDDVNGSDELVDNVSTLVKRENTKTKKAIGPRWFEYDTSSSEGVHRCSEDLLTTVYNVLKVANER</sequence>
<dbReference type="Proteomes" id="UP001164746">
    <property type="component" value="Chromosome 4"/>
</dbReference>
<reference evidence="4" key="1">
    <citation type="submission" date="2022-11" db="EMBL/GenBank/DDBJ databases">
        <title>Centuries of genome instability and evolution in soft-shell clam transmissible cancer (bioRxiv).</title>
        <authorList>
            <person name="Hart S.F.M."/>
            <person name="Yonemitsu M.A."/>
            <person name="Giersch R.M."/>
            <person name="Beal B.F."/>
            <person name="Arriagada G."/>
            <person name="Davis B.W."/>
            <person name="Ostrander E.A."/>
            <person name="Goff S.P."/>
            <person name="Metzger M.J."/>
        </authorList>
    </citation>
    <scope>NUCLEOTIDE SEQUENCE</scope>
    <source>
        <strain evidence="4">MELC-2E11</strain>
        <tissue evidence="4">Siphon/mantle</tissue>
    </source>
</reference>
<dbReference type="SUPFAM" id="SSF57845">
    <property type="entry name" value="B-box zinc-binding domain"/>
    <property type="match status" value="1"/>
</dbReference>
<dbReference type="PANTHER" id="PTHR25462:SF296">
    <property type="entry name" value="MEIOTIC P26, ISOFORM F"/>
    <property type="match status" value="1"/>
</dbReference>
<gene>
    <name evidence="4" type="ORF">MAR_008534</name>
</gene>
<keyword evidence="1" id="KW-0863">Zinc-finger</keyword>
<keyword evidence="1" id="KW-0479">Metal-binding</keyword>
<proteinExistence type="predicted"/>
<dbReference type="InterPro" id="IPR000315">
    <property type="entry name" value="Znf_B-box"/>
</dbReference>
<name>A0ABY7E493_MYAAR</name>
<dbReference type="EMBL" id="CP111015">
    <property type="protein sequence ID" value="WAR01976.1"/>
    <property type="molecule type" value="Genomic_DNA"/>
</dbReference>
<protein>
    <recommendedName>
        <fullName evidence="3">B box-type domain-containing protein</fullName>
    </recommendedName>
</protein>
<feature type="domain" description="B box-type" evidence="3">
    <location>
        <begin position="5"/>
        <end position="51"/>
    </location>
</feature>
<accession>A0ABY7E493</accession>
<dbReference type="SMART" id="SM00336">
    <property type="entry name" value="BBOX"/>
    <property type="match status" value="2"/>
</dbReference>
<evidence type="ECO:0000313" key="4">
    <source>
        <dbReference type="EMBL" id="WAR01976.1"/>
    </source>
</evidence>
<dbReference type="Gene3D" id="3.30.160.60">
    <property type="entry name" value="Classic Zinc Finger"/>
    <property type="match status" value="1"/>
</dbReference>